<dbReference type="AlphaFoldDB" id="A0A2A9M945"/>
<name>A0A2A9M945_BESBE</name>
<organism evidence="9 10">
    <name type="scientific">Besnoitia besnoiti</name>
    <name type="common">Apicomplexan protozoan</name>
    <dbReference type="NCBI Taxonomy" id="94643"/>
    <lineage>
        <taxon>Eukaryota</taxon>
        <taxon>Sar</taxon>
        <taxon>Alveolata</taxon>
        <taxon>Apicomplexa</taxon>
        <taxon>Conoidasida</taxon>
        <taxon>Coccidia</taxon>
        <taxon>Eucoccidiorida</taxon>
        <taxon>Eimeriorina</taxon>
        <taxon>Sarcocystidae</taxon>
        <taxon>Besnoitia</taxon>
    </lineage>
</organism>
<dbReference type="STRING" id="94643.A0A2A9M945"/>
<dbReference type="PANTHER" id="PTHR48086">
    <property type="entry name" value="SODIUM/PROLINE SYMPORTER-RELATED"/>
    <property type="match status" value="1"/>
</dbReference>
<dbReference type="GO" id="GO:0005886">
    <property type="term" value="C:plasma membrane"/>
    <property type="evidence" value="ECO:0007669"/>
    <property type="project" value="TreeGrafter"/>
</dbReference>
<comment type="subcellular location">
    <subcellularLocation>
        <location evidence="1">Membrane</location>
        <topology evidence="1">Multi-pass membrane protein</topology>
    </subcellularLocation>
</comment>
<dbReference type="Gene3D" id="1.20.1730.10">
    <property type="entry name" value="Sodium/glucose cotransporter"/>
    <property type="match status" value="1"/>
</dbReference>
<dbReference type="Proteomes" id="UP000224006">
    <property type="component" value="Chromosome X"/>
</dbReference>
<dbReference type="GO" id="GO:0015606">
    <property type="term" value="F:spermidine transmembrane transporter activity"/>
    <property type="evidence" value="ECO:0007669"/>
    <property type="project" value="TreeGrafter"/>
</dbReference>
<comment type="similarity">
    <text evidence="2 7">Belongs to the sodium:solute symporter (SSF) (TC 2.A.21) family.</text>
</comment>
<dbReference type="VEuPathDB" id="ToxoDB:BESB_017440"/>
<evidence type="ECO:0000256" key="7">
    <source>
        <dbReference type="RuleBase" id="RU362091"/>
    </source>
</evidence>
<keyword evidence="10" id="KW-1185">Reference proteome</keyword>
<feature type="transmembrane region" description="Helical" evidence="8">
    <location>
        <begin position="321"/>
        <end position="344"/>
    </location>
</feature>
<evidence type="ECO:0000256" key="1">
    <source>
        <dbReference type="ARBA" id="ARBA00004141"/>
    </source>
</evidence>
<dbReference type="KEGG" id="bbes:BESB_017440"/>
<sequence length="557" mass="59628">MVYITLPVAYTLLYVTVVSFAAVVVVLQSCSNGRLVETVRESLFHPSEELLSSRGQHGWVSLMLSLVASFMGNWVLFLPLDAGAYYGWPGITGYAIASCLPYVVLLWFAPLVKRMTLTEGFAGTDYLVSRYGRTVQVGATLVSLCFMFVCLSMELTTVGITMRAVTGGAFPVFAAVIPIALVTLAYTTYGGLRASIMTDVYQGGLIVGLLVPLLVTVCLTGKKGVEELGGAATEAFSTPLSRQYIAGAVLIVSIWPTFLFDQGIWQRVWAGKSVRDVRIALGGAGALAFVCVFLSGAMGIVCREEALAYAQQQNEENVSVFAYLAQTLPAAWVGVLTVLAVTCVSSSVDTFQTALASVFAQDLIRKQLSFNWARVLIVCLNVPAILVAALQLDVLMLTMIANVMCVIGAGPLVASAWTKTNRVGMIGGFCLAFLAFLTCGWITTGDFVQGVAFIAPVDFSDVPYLVAFILVPLIGAVSTVGVSCLYTWFCARCLRPSKETSKVLSRHVEISDMLAASEQKMQSNVSSAVSLEKCVGDEQKVEDGGPTVFEIFPAADK</sequence>
<dbReference type="InterPro" id="IPR038377">
    <property type="entry name" value="Na/Glc_symporter_sf"/>
</dbReference>
<dbReference type="InterPro" id="IPR050277">
    <property type="entry name" value="Sodium:Solute_Symporter"/>
</dbReference>
<keyword evidence="6 8" id="KW-0472">Membrane</keyword>
<dbReference type="PROSITE" id="PS50283">
    <property type="entry name" value="NA_SOLUT_SYMP_3"/>
    <property type="match status" value="1"/>
</dbReference>
<gene>
    <name evidence="9" type="ORF">BESB_017440</name>
</gene>
<accession>A0A2A9M945</accession>
<feature type="transmembrane region" description="Helical" evidence="8">
    <location>
        <begin position="424"/>
        <end position="444"/>
    </location>
</feature>
<feature type="transmembrane region" description="Helical" evidence="8">
    <location>
        <begin position="86"/>
        <end position="108"/>
    </location>
</feature>
<feature type="transmembrane region" description="Helical" evidence="8">
    <location>
        <begin position="280"/>
        <end position="301"/>
    </location>
</feature>
<feature type="transmembrane region" description="Helical" evidence="8">
    <location>
        <begin position="464"/>
        <end position="489"/>
    </location>
</feature>
<feature type="transmembrane region" description="Helical" evidence="8">
    <location>
        <begin position="59"/>
        <end position="80"/>
    </location>
</feature>
<feature type="transmembrane region" description="Helical" evidence="8">
    <location>
        <begin position="168"/>
        <end position="189"/>
    </location>
</feature>
<keyword evidence="3" id="KW-0813">Transport</keyword>
<evidence type="ECO:0000313" key="10">
    <source>
        <dbReference type="Proteomes" id="UP000224006"/>
    </source>
</evidence>
<dbReference type="OrthoDB" id="443297at2759"/>
<evidence type="ECO:0000256" key="4">
    <source>
        <dbReference type="ARBA" id="ARBA00022692"/>
    </source>
</evidence>
<proteinExistence type="inferred from homology"/>
<dbReference type="Pfam" id="PF00474">
    <property type="entry name" value="SSF"/>
    <property type="match status" value="1"/>
</dbReference>
<evidence type="ECO:0000256" key="5">
    <source>
        <dbReference type="ARBA" id="ARBA00022989"/>
    </source>
</evidence>
<feature type="transmembrane region" description="Helical" evidence="8">
    <location>
        <begin position="396"/>
        <end position="417"/>
    </location>
</feature>
<feature type="transmembrane region" description="Helical" evidence="8">
    <location>
        <begin position="201"/>
        <end position="222"/>
    </location>
</feature>
<evidence type="ECO:0000256" key="3">
    <source>
        <dbReference type="ARBA" id="ARBA00022448"/>
    </source>
</evidence>
<evidence type="ECO:0000256" key="8">
    <source>
        <dbReference type="SAM" id="Phobius"/>
    </source>
</evidence>
<keyword evidence="5 8" id="KW-1133">Transmembrane helix</keyword>
<dbReference type="EMBL" id="NWUJ01000011">
    <property type="protein sequence ID" value="PFH32426.1"/>
    <property type="molecule type" value="Genomic_DNA"/>
</dbReference>
<feature type="transmembrane region" description="Helical" evidence="8">
    <location>
        <begin position="372"/>
        <end position="390"/>
    </location>
</feature>
<dbReference type="RefSeq" id="XP_029216435.1">
    <property type="nucleotide sequence ID" value="XM_029360459.1"/>
</dbReference>
<reference evidence="9 10" key="1">
    <citation type="submission" date="2017-09" db="EMBL/GenBank/DDBJ databases">
        <title>Genome sequencing of Besnoitia besnoiti strain Bb-Ger1.</title>
        <authorList>
            <person name="Schares G."/>
            <person name="Venepally P."/>
            <person name="Lorenzi H.A."/>
        </authorList>
    </citation>
    <scope>NUCLEOTIDE SEQUENCE [LARGE SCALE GENOMIC DNA]</scope>
    <source>
        <strain evidence="9 10">Bb-Ger1</strain>
    </source>
</reference>
<dbReference type="PANTHER" id="PTHR48086:SF10">
    <property type="entry name" value="AGR155CP"/>
    <property type="match status" value="1"/>
</dbReference>
<feature type="transmembrane region" description="Helical" evidence="8">
    <location>
        <begin position="139"/>
        <end position="162"/>
    </location>
</feature>
<feature type="transmembrane region" description="Helical" evidence="8">
    <location>
        <begin position="242"/>
        <end position="260"/>
    </location>
</feature>
<dbReference type="GeneID" id="40306805"/>
<evidence type="ECO:0000256" key="2">
    <source>
        <dbReference type="ARBA" id="ARBA00006434"/>
    </source>
</evidence>
<comment type="caution">
    <text evidence="9">The sequence shown here is derived from an EMBL/GenBank/DDBJ whole genome shotgun (WGS) entry which is preliminary data.</text>
</comment>
<evidence type="ECO:0000256" key="6">
    <source>
        <dbReference type="ARBA" id="ARBA00023136"/>
    </source>
</evidence>
<evidence type="ECO:0000313" key="9">
    <source>
        <dbReference type="EMBL" id="PFH32426.1"/>
    </source>
</evidence>
<dbReference type="InterPro" id="IPR001734">
    <property type="entry name" value="Na/solute_symporter"/>
</dbReference>
<feature type="transmembrane region" description="Helical" evidence="8">
    <location>
        <begin position="6"/>
        <end position="27"/>
    </location>
</feature>
<protein>
    <submittedName>
        <fullName evidence="9">Transporter, solute:sodium symporter (SSS) family protein</fullName>
    </submittedName>
</protein>
<keyword evidence="4 8" id="KW-0812">Transmembrane</keyword>